<evidence type="ECO:0000313" key="14">
    <source>
        <dbReference type="Proteomes" id="UP000621390"/>
    </source>
</evidence>
<keyword evidence="9" id="KW-0862">Zinc</keyword>
<dbReference type="EC" id="3.5.1.16" evidence="13"/>
<evidence type="ECO:0000256" key="6">
    <source>
        <dbReference type="ARBA" id="ARBA00022605"/>
    </source>
</evidence>
<evidence type="ECO:0000256" key="9">
    <source>
        <dbReference type="ARBA" id="ARBA00022833"/>
    </source>
</evidence>
<feature type="domain" description="Peptidase M20 dimerisation" evidence="11">
    <location>
        <begin position="179"/>
        <end position="290"/>
    </location>
</feature>
<dbReference type="GO" id="GO:0005737">
    <property type="term" value="C:cytoplasm"/>
    <property type="evidence" value="ECO:0007669"/>
    <property type="project" value="UniProtKB-SubCell"/>
</dbReference>
<keyword evidence="15" id="KW-1185">Reference proteome</keyword>
<dbReference type="Pfam" id="PF07687">
    <property type="entry name" value="M20_dimer"/>
    <property type="match status" value="1"/>
</dbReference>
<dbReference type="NCBIfam" id="TIGR01892">
    <property type="entry name" value="AcOrn-deacetyl"/>
    <property type="match status" value="1"/>
</dbReference>
<keyword evidence="4" id="KW-0963">Cytoplasm</keyword>
<gene>
    <name evidence="13" type="primary">argE</name>
    <name evidence="12" type="ORF">JHC10_05480</name>
    <name evidence="13" type="ORF">JHC11_02210</name>
</gene>
<evidence type="ECO:0000313" key="15">
    <source>
        <dbReference type="Proteomes" id="UP000655994"/>
    </source>
</evidence>
<dbReference type="Pfam" id="PF01546">
    <property type="entry name" value="Peptidase_M20"/>
    <property type="match status" value="1"/>
</dbReference>
<dbReference type="Proteomes" id="UP000621390">
    <property type="component" value="Unassembled WGS sequence"/>
</dbReference>
<dbReference type="InterPro" id="IPR036264">
    <property type="entry name" value="Bact_exopeptidase_dim_dom"/>
</dbReference>
<evidence type="ECO:0000256" key="1">
    <source>
        <dbReference type="ARBA" id="ARBA00001947"/>
    </source>
</evidence>
<evidence type="ECO:0000256" key="8">
    <source>
        <dbReference type="ARBA" id="ARBA00022801"/>
    </source>
</evidence>
<dbReference type="SUPFAM" id="SSF55031">
    <property type="entry name" value="Bacterial exopeptidase dimerisation domain"/>
    <property type="match status" value="1"/>
</dbReference>
<dbReference type="PANTHER" id="PTHR43808">
    <property type="entry name" value="ACETYLORNITHINE DEACETYLASE"/>
    <property type="match status" value="1"/>
</dbReference>
<comment type="caution">
    <text evidence="13">The sequence shown here is derived from an EMBL/GenBank/DDBJ whole genome shotgun (WGS) entry which is preliminary data.</text>
</comment>
<dbReference type="PROSITE" id="PS00759">
    <property type="entry name" value="ARGE_DAPE_CPG2_2"/>
    <property type="match status" value="1"/>
</dbReference>
<dbReference type="AlphaFoldDB" id="A0A8I1GB46"/>
<reference evidence="13 15" key="1">
    <citation type="submission" date="2020-09" db="EMBL/GenBank/DDBJ databases">
        <title>Draft Genomes of Bacterial Isolates from North Pond Shallow Sediments.</title>
        <authorList>
            <person name="Kiel Reese B."/>
            <person name="Mullis M."/>
            <person name="Weisend R.E."/>
        </authorList>
    </citation>
    <scope>NUCLEOTIDE SEQUENCE</scope>
    <source>
        <strain evidence="13">KJE-2</strain>
        <strain evidence="12 15">KJE-3</strain>
    </source>
</reference>
<dbReference type="GO" id="GO:0046872">
    <property type="term" value="F:metal ion binding"/>
    <property type="evidence" value="ECO:0007669"/>
    <property type="project" value="UniProtKB-KW"/>
</dbReference>
<dbReference type="Gene3D" id="3.40.630.10">
    <property type="entry name" value="Zn peptidases"/>
    <property type="match status" value="1"/>
</dbReference>
<evidence type="ECO:0000256" key="5">
    <source>
        <dbReference type="ARBA" id="ARBA00022571"/>
    </source>
</evidence>
<dbReference type="InterPro" id="IPR001261">
    <property type="entry name" value="ArgE/DapE_CS"/>
</dbReference>
<comment type="similarity">
    <text evidence="3">Belongs to the peptidase M20A family. ArgE subfamily.</text>
</comment>
<dbReference type="PROSITE" id="PS00758">
    <property type="entry name" value="ARGE_DAPE_CPG2_1"/>
    <property type="match status" value="1"/>
</dbReference>
<dbReference type="SUPFAM" id="SSF53187">
    <property type="entry name" value="Zn-dependent exopeptidases"/>
    <property type="match status" value="1"/>
</dbReference>
<name>A0A8I1GB46_9GAMM</name>
<dbReference type="InterPro" id="IPR011650">
    <property type="entry name" value="Peptidase_M20_dimer"/>
</dbReference>
<evidence type="ECO:0000256" key="7">
    <source>
        <dbReference type="ARBA" id="ARBA00022723"/>
    </source>
</evidence>
<evidence type="ECO:0000313" key="13">
    <source>
        <dbReference type="EMBL" id="MBJ7314818.1"/>
    </source>
</evidence>
<dbReference type="RefSeq" id="WP_199494104.1">
    <property type="nucleotide sequence ID" value="NZ_JAEMOO010000034.1"/>
</dbReference>
<comment type="subcellular location">
    <subcellularLocation>
        <location evidence="2">Cytoplasm</location>
    </subcellularLocation>
</comment>
<dbReference type="HAMAP" id="MF_01108">
    <property type="entry name" value="ArgE"/>
    <property type="match status" value="1"/>
</dbReference>
<keyword evidence="5" id="KW-0055">Arginine biosynthesis</keyword>
<dbReference type="Gene3D" id="3.30.70.360">
    <property type="match status" value="1"/>
</dbReference>
<evidence type="ECO:0000256" key="10">
    <source>
        <dbReference type="ARBA" id="ARBA00023285"/>
    </source>
</evidence>
<accession>A0A8I1GB46</accession>
<dbReference type="GO" id="GO:0008777">
    <property type="term" value="F:acetylornithine deacetylase activity"/>
    <property type="evidence" value="ECO:0007669"/>
    <property type="project" value="UniProtKB-EC"/>
</dbReference>
<keyword evidence="8 13" id="KW-0378">Hydrolase</keyword>
<evidence type="ECO:0000259" key="11">
    <source>
        <dbReference type="Pfam" id="PF07687"/>
    </source>
</evidence>
<evidence type="ECO:0000256" key="2">
    <source>
        <dbReference type="ARBA" id="ARBA00004496"/>
    </source>
</evidence>
<dbReference type="PANTHER" id="PTHR43808:SF1">
    <property type="entry name" value="ACETYLORNITHINE DEACETYLASE"/>
    <property type="match status" value="1"/>
</dbReference>
<keyword evidence="10" id="KW-0170">Cobalt</keyword>
<protein>
    <submittedName>
        <fullName evidence="13">Acetylornithine deacetylase</fullName>
        <ecNumber evidence="13">3.5.1.16</ecNumber>
    </submittedName>
</protein>
<evidence type="ECO:0000313" key="12">
    <source>
        <dbReference type="EMBL" id="MBJ7266396.1"/>
    </source>
</evidence>
<dbReference type="InterPro" id="IPR002933">
    <property type="entry name" value="Peptidase_M20"/>
</dbReference>
<dbReference type="NCBIfam" id="NF003474">
    <property type="entry name" value="PRK05111.1"/>
    <property type="match status" value="1"/>
</dbReference>
<dbReference type="FunFam" id="3.30.70.360:FF:000003">
    <property type="entry name" value="Acetylornithine deacetylase"/>
    <property type="match status" value="1"/>
</dbReference>
<dbReference type="InterPro" id="IPR050072">
    <property type="entry name" value="Peptidase_M20A"/>
</dbReference>
<dbReference type="Proteomes" id="UP000655994">
    <property type="component" value="Unassembled WGS sequence"/>
</dbReference>
<dbReference type="CDD" id="cd03894">
    <property type="entry name" value="M20_ArgE"/>
    <property type="match status" value="1"/>
</dbReference>
<keyword evidence="6" id="KW-0028">Amino-acid biosynthesis</keyword>
<dbReference type="EMBL" id="JAEMOS010000015">
    <property type="protein sequence ID" value="MBJ7266396.1"/>
    <property type="molecule type" value="Genomic_DNA"/>
</dbReference>
<dbReference type="InterPro" id="IPR010169">
    <property type="entry name" value="AcOrn-deacetyl"/>
</dbReference>
<sequence>MVAARSLPSFFAMYQQLIAQPSISATDPKWDQSNQKVIHLLAEWLELLGFDCEINELNSQQGKYNLLARRGTGSGGLLLSGHTDTVPYDASRWNFDPFKLTEQDNRWYGLGSIDMKGFFAFVMQALSELDSSQQNKPIMVLATADEETTMNGAREVSRFANLKPDYCVIGEPTDMRPVYAHKGHMSEVIRITGRSGHSSDPALGINAIELMHEVMFALLKLKEEFKHKYSDSSFTVPQPTMNFGHIHGGDNANRICGCCELHLDIRPLPGLSVDELYAHLHKATESVQARYPGCVELISLHHPVPAFRQTTDSALVQLAEKISQSKAQAVNYCTEAPFLQELGCETLVLGPGSIKQAHQPDEYLSVDSIKPTQEKLKSLLKAFCFSQ</sequence>
<proteinExistence type="inferred from homology"/>
<dbReference type="EMBL" id="JAEMOP010000002">
    <property type="protein sequence ID" value="MBJ7314818.1"/>
    <property type="molecule type" value="Genomic_DNA"/>
</dbReference>
<comment type="cofactor">
    <cofactor evidence="1">
        <name>Zn(2+)</name>
        <dbReference type="ChEBI" id="CHEBI:29105"/>
    </cofactor>
</comment>
<dbReference type="GO" id="GO:0006526">
    <property type="term" value="P:L-arginine biosynthetic process"/>
    <property type="evidence" value="ECO:0007669"/>
    <property type="project" value="UniProtKB-KW"/>
</dbReference>
<organism evidence="13 14">
    <name type="scientific">Idiomarina abyssalis</name>
    <dbReference type="NCBI Taxonomy" id="86102"/>
    <lineage>
        <taxon>Bacteria</taxon>
        <taxon>Pseudomonadati</taxon>
        <taxon>Pseudomonadota</taxon>
        <taxon>Gammaproteobacteria</taxon>
        <taxon>Alteromonadales</taxon>
        <taxon>Idiomarinaceae</taxon>
        <taxon>Idiomarina</taxon>
    </lineage>
</organism>
<evidence type="ECO:0000256" key="3">
    <source>
        <dbReference type="ARBA" id="ARBA00005691"/>
    </source>
</evidence>
<keyword evidence="7" id="KW-0479">Metal-binding</keyword>
<evidence type="ECO:0000256" key="4">
    <source>
        <dbReference type="ARBA" id="ARBA00022490"/>
    </source>
</evidence>